<proteinExistence type="inferred from homology"/>
<dbReference type="PRINTS" id="PR00445">
    <property type="entry name" value="HUPFHYPC"/>
</dbReference>
<dbReference type="GO" id="GO:0051604">
    <property type="term" value="P:protein maturation"/>
    <property type="evidence" value="ECO:0007669"/>
    <property type="project" value="TreeGrafter"/>
</dbReference>
<gene>
    <name evidence="2" type="primary">hypC</name>
    <name evidence="2" type="ordered locus">COPRO5265_0936</name>
</gene>
<dbReference type="AlphaFoldDB" id="B5Y918"/>
<evidence type="ECO:0000313" key="2">
    <source>
        <dbReference type="EMBL" id="ACI17685.1"/>
    </source>
</evidence>
<dbReference type="eggNOG" id="COG0298">
    <property type="taxonomic scope" value="Bacteria"/>
</dbReference>
<dbReference type="PANTHER" id="PTHR35177:SF2">
    <property type="entry name" value="HYDROGENASE MATURATION FACTOR HYBG"/>
    <property type="match status" value="1"/>
</dbReference>
<reference evidence="3" key="1">
    <citation type="submission" date="2008-08" db="EMBL/GenBank/DDBJ databases">
        <title>The complete genome sequence of Coprothermobacter proteolyticus strain ATCC 5245 / DSM 5265 / BT.</title>
        <authorList>
            <person name="Dodson R.J."/>
            <person name="Durkin A.S."/>
            <person name="Wu M."/>
            <person name="Eisen J."/>
            <person name="Sutton G."/>
        </authorList>
    </citation>
    <scope>NUCLEOTIDE SEQUENCE [LARGE SCALE GENOMIC DNA]</scope>
    <source>
        <strain evidence="3">ATCC 35245 / DSM 5265 / OCM 4 / BT</strain>
    </source>
</reference>
<dbReference type="STRING" id="309798.COPRO5265_0936"/>
<dbReference type="HOGENOM" id="CLU_159381_2_2_9"/>
<dbReference type="OrthoDB" id="9806017at2"/>
<dbReference type="EMBL" id="CP001145">
    <property type="protein sequence ID" value="ACI17685.1"/>
    <property type="molecule type" value="Genomic_DNA"/>
</dbReference>
<dbReference type="Gene3D" id="2.30.30.140">
    <property type="match status" value="1"/>
</dbReference>
<name>B5Y918_COPPD</name>
<evidence type="ECO:0000313" key="3">
    <source>
        <dbReference type="Proteomes" id="UP000001732"/>
    </source>
</evidence>
<evidence type="ECO:0000256" key="1">
    <source>
        <dbReference type="ARBA" id="ARBA00006018"/>
    </source>
</evidence>
<dbReference type="GO" id="GO:0005506">
    <property type="term" value="F:iron ion binding"/>
    <property type="evidence" value="ECO:0007669"/>
    <property type="project" value="TreeGrafter"/>
</dbReference>
<sequence>MCLGIPMLIEKIQDNKAVASFMNVRREIRIDVVPEVKPGDYVMVHAGMAIEILNQEEAQETLEMWKELGDENVFLR</sequence>
<dbReference type="InterPro" id="IPR001109">
    <property type="entry name" value="Hydrogenase_HupF/HypC"/>
</dbReference>
<dbReference type="Proteomes" id="UP000001732">
    <property type="component" value="Chromosome"/>
</dbReference>
<comment type="similarity">
    <text evidence="1">Belongs to the HupF/HypC family.</text>
</comment>
<keyword evidence="3" id="KW-1185">Reference proteome</keyword>
<protein>
    <submittedName>
        <fullName evidence="2">Hydrogenase assembly chaperone HypC/HupF</fullName>
    </submittedName>
</protein>
<dbReference type="GO" id="GO:1902670">
    <property type="term" value="F:carbon dioxide binding"/>
    <property type="evidence" value="ECO:0007669"/>
    <property type="project" value="TreeGrafter"/>
</dbReference>
<accession>B5Y918</accession>
<dbReference type="NCBIfam" id="TIGR00074">
    <property type="entry name" value="hypC_hupF"/>
    <property type="match status" value="1"/>
</dbReference>
<reference evidence="2 3" key="2">
    <citation type="journal article" date="2014" name="Genome Announc.">
        <title>Complete Genome Sequence of Coprothermobacter proteolyticus DSM 5265.</title>
        <authorList>
            <person name="Alexiev A."/>
            <person name="Coil D.A."/>
            <person name="Badger J.H."/>
            <person name="Enticknap J."/>
            <person name="Ward N."/>
            <person name="Robb F.T."/>
            <person name="Eisen J.A."/>
        </authorList>
    </citation>
    <scope>NUCLEOTIDE SEQUENCE [LARGE SCALE GENOMIC DNA]</scope>
    <source>
        <strain evidence="3">ATCC 35245 / DSM 5265 / OCM 4 / BT</strain>
    </source>
</reference>
<dbReference type="SUPFAM" id="SSF159127">
    <property type="entry name" value="HupF/HypC-like"/>
    <property type="match status" value="1"/>
</dbReference>
<organism evidence="2 3">
    <name type="scientific">Coprothermobacter proteolyticus (strain ATCC 35245 / DSM 5265 / OCM 4 / BT)</name>
    <dbReference type="NCBI Taxonomy" id="309798"/>
    <lineage>
        <taxon>Bacteria</taxon>
        <taxon>Pseudomonadati</taxon>
        <taxon>Coprothermobacterota</taxon>
        <taxon>Coprothermobacteria</taxon>
        <taxon>Coprothermobacterales</taxon>
        <taxon>Coprothermobacteraceae</taxon>
        <taxon>Coprothermobacter</taxon>
    </lineage>
</organism>
<dbReference type="KEGG" id="cpo:COPRO5265_0936"/>
<dbReference type="Pfam" id="PF01455">
    <property type="entry name" value="HupF_HypC"/>
    <property type="match status" value="1"/>
</dbReference>
<dbReference type="PANTHER" id="PTHR35177">
    <property type="entry name" value="HYDROGENASE MATURATION FACTOR HYBG"/>
    <property type="match status" value="1"/>
</dbReference>